<dbReference type="InterPro" id="IPR017583">
    <property type="entry name" value="Tagatose/fructose_Pkinase"/>
</dbReference>
<dbReference type="GO" id="GO:0005524">
    <property type="term" value="F:ATP binding"/>
    <property type="evidence" value="ECO:0007669"/>
    <property type="project" value="UniProtKB-KW"/>
</dbReference>
<dbReference type="UniPathway" id="UPA00704">
    <property type="reaction ID" value="UER00715"/>
</dbReference>
<accession>A5KLY7</accession>
<reference evidence="8 9" key="2">
    <citation type="submission" date="2007-04" db="EMBL/GenBank/DDBJ databases">
        <title>Draft genome sequence of Ruminococcus torques (ATCC 27756).</title>
        <authorList>
            <person name="Sudarsanam P."/>
            <person name="Ley R."/>
            <person name="Guruge J."/>
            <person name="Turnbaugh P.J."/>
            <person name="Mahowald M."/>
            <person name="Liep D."/>
            <person name="Gordon J."/>
        </authorList>
    </citation>
    <scope>NUCLEOTIDE SEQUENCE [LARGE SCALE GENOMIC DNA]</scope>
    <source>
        <strain evidence="8 9">ATCC 27756</strain>
    </source>
</reference>
<evidence type="ECO:0000313" key="9">
    <source>
        <dbReference type="Proteomes" id="UP000003577"/>
    </source>
</evidence>
<keyword evidence="5 6" id="KW-0067">ATP-binding</keyword>
<feature type="domain" description="Carbohydrate kinase PfkB" evidence="7">
    <location>
        <begin position="41"/>
        <end position="304"/>
    </location>
</feature>
<evidence type="ECO:0000256" key="6">
    <source>
        <dbReference type="PIRNR" id="PIRNR000535"/>
    </source>
</evidence>
<organism evidence="8 9">
    <name type="scientific">[Ruminococcus] torques ATCC 27756</name>
    <dbReference type="NCBI Taxonomy" id="411460"/>
    <lineage>
        <taxon>Bacteria</taxon>
        <taxon>Bacillati</taxon>
        <taxon>Bacillota</taxon>
        <taxon>Clostridia</taxon>
        <taxon>Lachnospirales</taxon>
        <taxon>Lachnospiraceae</taxon>
        <taxon>Mediterraneibacter</taxon>
    </lineage>
</organism>
<comment type="catalytic activity">
    <reaction evidence="6">
        <text>D-tagatofuranose 6-phosphate + ATP = D-tagatofuranose 1,6-bisphosphate + ADP + H(+)</text>
        <dbReference type="Rhea" id="RHEA:12420"/>
        <dbReference type="ChEBI" id="CHEBI:15378"/>
        <dbReference type="ChEBI" id="CHEBI:30616"/>
        <dbReference type="ChEBI" id="CHEBI:58694"/>
        <dbReference type="ChEBI" id="CHEBI:58695"/>
        <dbReference type="ChEBI" id="CHEBI:456216"/>
        <dbReference type="EC" id="2.7.1.144"/>
    </reaction>
</comment>
<dbReference type="EC" id="2.7.1.144" evidence="6"/>
<dbReference type="EMBL" id="AAVP02000004">
    <property type="protein sequence ID" value="EDK24512.1"/>
    <property type="molecule type" value="Genomic_DNA"/>
</dbReference>
<evidence type="ECO:0000256" key="5">
    <source>
        <dbReference type="ARBA" id="ARBA00022840"/>
    </source>
</evidence>
<dbReference type="Proteomes" id="UP000003577">
    <property type="component" value="Unassembled WGS sequence"/>
</dbReference>
<evidence type="ECO:0000256" key="2">
    <source>
        <dbReference type="ARBA" id="ARBA00022679"/>
    </source>
</evidence>
<dbReference type="AlphaFoldDB" id="A5KLY7"/>
<comment type="similarity">
    <text evidence="1">Belongs to the carbohydrate kinase pfkB family.</text>
</comment>
<dbReference type="PIRSF" id="PIRSF000535">
    <property type="entry name" value="1PFK/6PFK/LacC"/>
    <property type="match status" value="1"/>
</dbReference>
<dbReference type="GO" id="GO:0005988">
    <property type="term" value="P:lactose metabolic process"/>
    <property type="evidence" value="ECO:0007669"/>
    <property type="project" value="UniProtKB-KW"/>
</dbReference>
<name>A5KLY7_9FIRM</name>
<dbReference type="NCBIfam" id="TIGR03828">
    <property type="entry name" value="pfkB"/>
    <property type="match status" value="1"/>
</dbReference>
<protein>
    <recommendedName>
        <fullName evidence="6">Tagatose-6-phosphate kinase</fullName>
        <ecNumber evidence="6">2.7.1.144</ecNumber>
    </recommendedName>
</protein>
<dbReference type="InterPro" id="IPR011611">
    <property type="entry name" value="PfkB_dom"/>
</dbReference>
<evidence type="ECO:0000313" key="8">
    <source>
        <dbReference type="EMBL" id="EDK24512.1"/>
    </source>
</evidence>
<dbReference type="GO" id="GO:0016052">
    <property type="term" value="P:carbohydrate catabolic process"/>
    <property type="evidence" value="ECO:0007669"/>
    <property type="project" value="UniProtKB-ARBA"/>
</dbReference>
<dbReference type="GO" id="GO:0005829">
    <property type="term" value="C:cytosol"/>
    <property type="evidence" value="ECO:0007669"/>
    <property type="project" value="TreeGrafter"/>
</dbReference>
<dbReference type="GO" id="GO:0044281">
    <property type="term" value="P:small molecule metabolic process"/>
    <property type="evidence" value="ECO:0007669"/>
    <property type="project" value="UniProtKB-ARBA"/>
</dbReference>
<keyword evidence="2 6" id="KW-0808">Transferase</keyword>
<evidence type="ECO:0000256" key="4">
    <source>
        <dbReference type="ARBA" id="ARBA00022777"/>
    </source>
</evidence>
<dbReference type="SUPFAM" id="SSF53613">
    <property type="entry name" value="Ribokinase-like"/>
    <property type="match status" value="1"/>
</dbReference>
<dbReference type="GO" id="GO:0008662">
    <property type="term" value="F:1-phosphofructokinase activity"/>
    <property type="evidence" value="ECO:0007669"/>
    <property type="project" value="InterPro"/>
</dbReference>
<evidence type="ECO:0000259" key="7">
    <source>
        <dbReference type="Pfam" id="PF00294"/>
    </source>
</evidence>
<dbReference type="PANTHER" id="PTHR46566">
    <property type="entry name" value="1-PHOSPHOFRUCTOKINASE-RELATED"/>
    <property type="match status" value="1"/>
</dbReference>
<evidence type="ECO:0000256" key="3">
    <source>
        <dbReference type="ARBA" id="ARBA00022741"/>
    </source>
</evidence>
<comment type="pathway">
    <text evidence="6">Carbohydrate metabolism; D-tagatose 6-phosphate degradation; D-glyceraldehyde 3-phosphate and glycerone phosphate from D-tagatose 6-phosphate: step 1/2.</text>
</comment>
<dbReference type="Gene3D" id="3.40.1190.20">
    <property type="match status" value="1"/>
</dbReference>
<dbReference type="InterPro" id="IPR022463">
    <property type="entry name" value="1-PFruKinase"/>
</dbReference>
<proteinExistence type="inferred from homology"/>
<reference evidence="8 9" key="1">
    <citation type="submission" date="2007-03" db="EMBL/GenBank/DDBJ databases">
        <authorList>
            <person name="Fulton L."/>
            <person name="Clifton S."/>
            <person name="Fulton B."/>
            <person name="Xu J."/>
            <person name="Minx P."/>
            <person name="Pepin K.H."/>
            <person name="Johnson M."/>
            <person name="Thiruvilangam P."/>
            <person name="Bhonagiri V."/>
            <person name="Nash W.E."/>
            <person name="Mardis E.R."/>
            <person name="Wilson R.K."/>
        </authorList>
    </citation>
    <scope>NUCLEOTIDE SEQUENCE [LARGE SCALE GENOMIC DNA]</scope>
    <source>
        <strain evidence="8 9">ATCC 27756</strain>
    </source>
</reference>
<keyword evidence="6" id="KW-0423">Lactose metabolism</keyword>
<dbReference type="Pfam" id="PF00294">
    <property type="entry name" value="PfkB"/>
    <property type="match status" value="1"/>
</dbReference>
<dbReference type="GO" id="GO:2001059">
    <property type="term" value="P:D-tagatose 6-phosphate catabolic process"/>
    <property type="evidence" value="ECO:0007669"/>
    <property type="project" value="UniProtKB-UniPathway"/>
</dbReference>
<evidence type="ECO:0000256" key="1">
    <source>
        <dbReference type="ARBA" id="ARBA00005380"/>
    </source>
</evidence>
<dbReference type="PANTHER" id="PTHR46566:SF1">
    <property type="entry name" value="1-PHOSPHOFRUCTOKINASE"/>
    <property type="match status" value="1"/>
</dbReference>
<dbReference type="InterPro" id="IPR029056">
    <property type="entry name" value="Ribokinase-like"/>
</dbReference>
<comment type="caution">
    <text evidence="8">The sequence shown here is derived from an EMBL/GenBank/DDBJ whole genome shotgun (WGS) entry which is preliminary data.</text>
</comment>
<gene>
    <name evidence="8" type="primary">pfkB</name>
    <name evidence="8" type="ORF">RUMTOR_01243</name>
</gene>
<dbReference type="HOGENOM" id="CLU_050013_1_0_9"/>
<keyword evidence="4 8" id="KW-0418">Kinase</keyword>
<dbReference type="PaxDb" id="411460-RUMTOR_01243"/>
<comment type="similarity">
    <text evidence="6">Belongs to the carbohydrate kinase PfkB family. LacC subfamily.</text>
</comment>
<sequence>MTSRKQKDAKRKGGMEMIYTVTFNPSLDYIVSVNDFQLGLTNRTDSELILPGGKGINVSTILMNLGIDSTAFGFAAGFTGEEIIREVEAMGIRSDFIKIDSGISRINLKLKNIDGTEINGSGPEISEEKIEELLRKLDILGEGDILVLAGSIPASMPADMYSTIMERLQHKNVTFIVDATKDLLINVLKYKPFLIKPNNHELGELFDVKLTTREEVIPYGKKLQKQGARNVLISMAGEGAVLVAEDGSVYEAPAPKGTLVNAVGAGDSMVAGFTAGWIEKKDYRHAFYMGVSAGSASAFSEYLATKEEIMDLYEKVSK</sequence>
<dbReference type="CDD" id="cd01164">
    <property type="entry name" value="FruK_PfkB_like"/>
    <property type="match status" value="1"/>
</dbReference>
<dbReference type="FunFam" id="3.40.1190.20:FF:000001">
    <property type="entry name" value="Phosphofructokinase"/>
    <property type="match status" value="1"/>
</dbReference>
<dbReference type="GO" id="GO:0009024">
    <property type="term" value="F:tagatose-6-phosphate kinase activity"/>
    <property type="evidence" value="ECO:0007669"/>
    <property type="project" value="UniProtKB-EC"/>
</dbReference>
<keyword evidence="3 6" id="KW-0547">Nucleotide-binding</keyword>
<dbReference type="NCBIfam" id="TIGR03168">
    <property type="entry name" value="1-PFK"/>
    <property type="match status" value="1"/>
</dbReference>